<accession>A0A1H2EID4</accession>
<reference evidence="1 2" key="1">
    <citation type="submission" date="2016-10" db="EMBL/GenBank/DDBJ databases">
        <authorList>
            <person name="Varghese N."/>
            <person name="Submissions S."/>
        </authorList>
    </citation>
    <scope>NUCLEOTIDE SEQUENCE [LARGE SCALE GENOMIC DNA]</scope>
    <source>
        <strain evidence="1 2">BS2775</strain>
    </source>
</reference>
<sequence>MLKSPFRDTPFTPKISYILAALSIYDLEETKGEALWKYNPNNSKEREIIIRDFILKELMYLTYRHRFILISMLQNALENPDFDFAKEFESDYDEYITMAWDETEITDPRGFFADIYRLANEVWKDDFQKASREDQSTW</sequence>
<proteinExistence type="predicted"/>
<dbReference type="RefSeq" id="WP_057721875.1">
    <property type="nucleotide sequence ID" value="NZ_JYLM01000001.1"/>
</dbReference>
<organism evidence="1 2">
    <name type="scientific">Pseudomonas orientalis</name>
    <dbReference type="NCBI Taxonomy" id="76758"/>
    <lineage>
        <taxon>Bacteria</taxon>
        <taxon>Pseudomonadati</taxon>
        <taxon>Pseudomonadota</taxon>
        <taxon>Gammaproteobacteria</taxon>
        <taxon>Pseudomonadales</taxon>
        <taxon>Pseudomonadaceae</taxon>
        <taxon>Pseudomonas</taxon>
    </lineage>
</organism>
<evidence type="ECO:0000313" key="1">
    <source>
        <dbReference type="EMBL" id="SDT94902.1"/>
    </source>
</evidence>
<dbReference type="AlphaFoldDB" id="A0A1H2EID4"/>
<name>A0A1H2EID4_9PSED</name>
<dbReference type="Proteomes" id="UP000183653">
    <property type="component" value="Chromosome I"/>
</dbReference>
<dbReference type="OrthoDB" id="6984242at2"/>
<gene>
    <name evidence="1" type="ORF">SAMN04490197_1285</name>
</gene>
<dbReference type="EMBL" id="LT629782">
    <property type="protein sequence ID" value="SDT94902.1"/>
    <property type="molecule type" value="Genomic_DNA"/>
</dbReference>
<keyword evidence="2" id="KW-1185">Reference proteome</keyword>
<evidence type="ECO:0000313" key="2">
    <source>
        <dbReference type="Proteomes" id="UP000183653"/>
    </source>
</evidence>
<protein>
    <submittedName>
        <fullName evidence="1">Uncharacterized protein</fullName>
    </submittedName>
</protein>